<dbReference type="InterPro" id="IPR030382">
    <property type="entry name" value="MeTrfase_TRM5/TYW2"/>
</dbReference>
<dbReference type="InParanoid" id="T1HIG6"/>
<keyword evidence="9" id="KW-1185">Reference proteome</keyword>
<comment type="pathway">
    <text evidence="1">tRNA modification; wybutosine-tRNA(Phe) biosynthesis.</text>
</comment>
<evidence type="ECO:0000256" key="6">
    <source>
        <dbReference type="ARBA" id="ARBA00049400"/>
    </source>
</evidence>
<dbReference type="PANTHER" id="PTHR23245:SF25">
    <property type="entry name" value="TRNA WYBUTOSINE-SYNTHESIZING PROTEIN 2 HOMOLOG"/>
    <property type="match status" value="1"/>
</dbReference>
<dbReference type="InterPro" id="IPR029063">
    <property type="entry name" value="SAM-dependent_MTases_sf"/>
</dbReference>
<name>T1HIG6_RHOPR</name>
<dbReference type="eggNOG" id="KOG1227">
    <property type="taxonomic scope" value="Eukaryota"/>
</dbReference>
<dbReference type="Proteomes" id="UP000015103">
    <property type="component" value="Unassembled WGS sequence"/>
</dbReference>
<evidence type="ECO:0000313" key="9">
    <source>
        <dbReference type="Proteomes" id="UP000015103"/>
    </source>
</evidence>
<dbReference type="CDD" id="cd02440">
    <property type="entry name" value="AdoMet_MTases"/>
    <property type="match status" value="1"/>
</dbReference>
<evidence type="ECO:0000313" key="8">
    <source>
        <dbReference type="EnsemblMetazoa" id="RPRC003839-PA"/>
    </source>
</evidence>
<dbReference type="AlphaFoldDB" id="T1HIG6"/>
<dbReference type="Gene3D" id="3.30.300.110">
    <property type="entry name" value="Met-10+ protein-like domains"/>
    <property type="match status" value="1"/>
</dbReference>
<evidence type="ECO:0000256" key="3">
    <source>
        <dbReference type="ARBA" id="ARBA00022679"/>
    </source>
</evidence>
<accession>T1HIG6</accession>
<proteinExistence type="predicted"/>
<feature type="domain" description="SAM-dependent methyltransferase TRM5/TYW2-type" evidence="7">
    <location>
        <begin position="19"/>
        <end position="332"/>
    </location>
</feature>
<sequence length="333" mass="38565">MKELGLWEEEMKDEIPRSFKKYGDHLLFSEAAFANRNWYEAGEELWKLVSNLYKGKAVAIGGSIQNDSYRTPRVRLIYGDTSIVNFVDNHVKYTWNIEKNMFCSGNVNERHRIGKLNCEGEVIADLFAGIGYFTLPYLVNAKAKFVHACEWNLDATEALRRNLELNGVTERCLIYEGDNREVCPRRIADRVNLGIIPSSEDYWQVACETLSDKGGILYVHQNVTSKFNGKNLCDICENVKYKFNLKNNEKCQAPLECYLENNIHIWNKLNDYQISCKKEEWFHFAVHITHSISSILGALYTNIRKVTVKEIYKIKSYAPNIDHIVYTVECFPL</sequence>
<keyword evidence="4" id="KW-0949">S-adenosyl-L-methionine</keyword>
<evidence type="ECO:0000256" key="5">
    <source>
        <dbReference type="ARBA" id="ARBA00022694"/>
    </source>
</evidence>
<dbReference type="GO" id="GO:0008175">
    <property type="term" value="F:tRNA methyltransferase activity"/>
    <property type="evidence" value="ECO:0007669"/>
    <property type="project" value="TreeGrafter"/>
</dbReference>
<evidence type="ECO:0000256" key="2">
    <source>
        <dbReference type="ARBA" id="ARBA00012265"/>
    </source>
</evidence>
<keyword evidence="3" id="KW-0808">Transferase</keyword>
<dbReference type="STRING" id="13249.T1HIG6"/>
<dbReference type="EC" id="2.5.1.114" evidence="2"/>
<dbReference type="SUPFAM" id="SSF53335">
    <property type="entry name" value="S-adenosyl-L-methionine-dependent methyltransferases"/>
    <property type="match status" value="1"/>
</dbReference>
<dbReference type="OMA" id="WHEAGDE"/>
<dbReference type="GO" id="GO:0030488">
    <property type="term" value="P:tRNA methylation"/>
    <property type="evidence" value="ECO:0007669"/>
    <property type="project" value="TreeGrafter"/>
</dbReference>
<dbReference type="InterPro" id="IPR056743">
    <property type="entry name" value="TRM5-TYW2-like_MTfase"/>
</dbReference>
<reference evidence="8" key="1">
    <citation type="submission" date="2015-05" db="UniProtKB">
        <authorList>
            <consortium name="EnsemblMetazoa"/>
        </authorList>
    </citation>
    <scope>IDENTIFICATION</scope>
</reference>
<comment type="catalytic activity">
    <reaction evidence="6">
        <text>4-demethylwyosine(37) in tRNA(Phe) + S-adenosyl-L-methionine = 4-demethyl-7-[(3S)-3-amino-3-carboxypropyl]wyosine(37) in tRNA(Phe) + S-methyl-5'-thioadenosine + H(+)</text>
        <dbReference type="Rhea" id="RHEA:36355"/>
        <dbReference type="Rhea" id="RHEA-COMP:10164"/>
        <dbReference type="Rhea" id="RHEA-COMP:10378"/>
        <dbReference type="ChEBI" id="CHEBI:15378"/>
        <dbReference type="ChEBI" id="CHEBI:17509"/>
        <dbReference type="ChEBI" id="CHEBI:59789"/>
        <dbReference type="ChEBI" id="CHEBI:64315"/>
        <dbReference type="ChEBI" id="CHEBI:73550"/>
        <dbReference type="EC" id="2.5.1.114"/>
    </reaction>
</comment>
<evidence type="ECO:0000256" key="4">
    <source>
        <dbReference type="ARBA" id="ARBA00022691"/>
    </source>
</evidence>
<dbReference type="EMBL" id="ACPB03001252">
    <property type="status" value="NOT_ANNOTATED_CDS"/>
    <property type="molecule type" value="Genomic_DNA"/>
</dbReference>
<dbReference type="PANTHER" id="PTHR23245">
    <property type="entry name" value="TRNA METHYLTRANSFERASE"/>
    <property type="match status" value="1"/>
</dbReference>
<dbReference type="InterPro" id="IPR056744">
    <property type="entry name" value="TRM5/TYW2-like_N"/>
</dbReference>
<organism evidence="8 9">
    <name type="scientific">Rhodnius prolixus</name>
    <name type="common">Triatomid bug</name>
    <dbReference type="NCBI Taxonomy" id="13249"/>
    <lineage>
        <taxon>Eukaryota</taxon>
        <taxon>Metazoa</taxon>
        <taxon>Ecdysozoa</taxon>
        <taxon>Arthropoda</taxon>
        <taxon>Hexapoda</taxon>
        <taxon>Insecta</taxon>
        <taxon>Pterygota</taxon>
        <taxon>Neoptera</taxon>
        <taxon>Paraneoptera</taxon>
        <taxon>Hemiptera</taxon>
        <taxon>Heteroptera</taxon>
        <taxon>Panheteroptera</taxon>
        <taxon>Cimicomorpha</taxon>
        <taxon>Reduviidae</taxon>
        <taxon>Triatominae</taxon>
        <taxon>Rhodnius</taxon>
    </lineage>
</organism>
<dbReference type="HOGENOM" id="CLU_022610_1_0_1"/>
<dbReference type="GO" id="GO:0102522">
    <property type="term" value="F:tRNA 4-demethylwyosine alpha-amino-alpha-carboxypropyltransferase activity"/>
    <property type="evidence" value="ECO:0007669"/>
    <property type="project" value="UniProtKB-EC"/>
</dbReference>
<dbReference type="GO" id="GO:0005737">
    <property type="term" value="C:cytoplasm"/>
    <property type="evidence" value="ECO:0007669"/>
    <property type="project" value="TreeGrafter"/>
</dbReference>
<keyword evidence="5" id="KW-0819">tRNA processing</keyword>
<dbReference type="Gene3D" id="3.40.50.150">
    <property type="entry name" value="Vaccinia Virus protein VP39"/>
    <property type="match status" value="1"/>
</dbReference>
<evidence type="ECO:0000259" key="7">
    <source>
        <dbReference type="PROSITE" id="PS51684"/>
    </source>
</evidence>
<evidence type="ECO:0000256" key="1">
    <source>
        <dbReference type="ARBA" id="ARBA00004797"/>
    </source>
</evidence>
<dbReference type="Pfam" id="PF25133">
    <property type="entry name" value="TYW2_N_2"/>
    <property type="match status" value="1"/>
</dbReference>
<dbReference type="VEuPathDB" id="VectorBase:RPRC003839"/>
<protein>
    <recommendedName>
        <fullName evidence="2">tRNA(Phe) (4-demethylwyosine(37)-C(7)) aminocarboxypropyltransferase</fullName>
        <ecNumber evidence="2">2.5.1.114</ecNumber>
    </recommendedName>
</protein>
<dbReference type="EnsemblMetazoa" id="RPRC003839-RA">
    <property type="protein sequence ID" value="RPRC003839-PA"/>
    <property type="gene ID" value="RPRC003839"/>
</dbReference>
<dbReference type="GO" id="GO:0031591">
    <property type="term" value="P:wybutosine biosynthetic process"/>
    <property type="evidence" value="ECO:0007669"/>
    <property type="project" value="TreeGrafter"/>
</dbReference>
<dbReference type="Pfam" id="PF02475">
    <property type="entry name" value="TRM5-TYW2_MTfase"/>
    <property type="match status" value="1"/>
</dbReference>
<dbReference type="PROSITE" id="PS51684">
    <property type="entry name" value="SAM_MT_TRM5_TYW2"/>
    <property type="match status" value="1"/>
</dbReference>